<comment type="caution">
    <text evidence="2">The sequence shown here is derived from an EMBL/GenBank/DDBJ whole genome shotgun (WGS) entry which is preliminary data.</text>
</comment>
<feature type="compositionally biased region" description="Low complexity" evidence="1">
    <location>
        <begin position="349"/>
        <end position="361"/>
    </location>
</feature>
<dbReference type="EMBL" id="BNCQ01000024">
    <property type="protein sequence ID" value="GIM07704.1"/>
    <property type="molecule type" value="Genomic_DNA"/>
</dbReference>
<sequence length="443" mass="46037">PDGTVAAATTLASFAAAPPVGFRQARYAAALAANSSFTSTASERPPILSRPPAFSRSMSLRIEQQQHAPALVMPPDIPPLTDTNHLEQPFSRNVHGWQQRLPLQPLQSLLLPLSPAESPPGQHLPLTISRRNGLRAALLQGGAVTTAACKDNATAATAGAQRRFFRRGHSSGLVTNLAAATAEPHIRGPSPSGGLVMQAWKEVEAEVGPTAVSVQPSPTAASGAVGRLTLSRAGTGDRVSEADADNPDVFTSTAASGGARSGIYVLSGPNGKVTPALLATPSMTVPAAPVVASSNGRRFLKKVSNQRSSWVACDASDSLVPGTRAGDVVNGMVLPLPPIQSQVQASLPRRAATSTTQQRRSVSMDGWQRRAAVSNIQDDSMHSDRYASGFPVGRQRVRPMTSGDAECSALEDIPAGALKAGKNKGALAKLVGAFKKAFSREGP</sequence>
<evidence type="ECO:0000313" key="2">
    <source>
        <dbReference type="EMBL" id="GIM07704.1"/>
    </source>
</evidence>
<dbReference type="AlphaFoldDB" id="A0A8J4LSP7"/>
<organism evidence="2 3">
    <name type="scientific">Volvox reticuliferus</name>
    <dbReference type="NCBI Taxonomy" id="1737510"/>
    <lineage>
        <taxon>Eukaryota</taxon>
        <taxon>Viridiplantae</taxon>
        <taxon>Chlorophyta</taxon>
        <taxon>core chlorophytes</taxon>
        <taxon>Chlorophyceae</taxon>
        <taxon>CS clade</taxon>
        <taxon>Chlamydomonadales</taxon>
        <taxon>Volvocaceae</taxon>
        <taxon>Volvox</taxon>
    </lineage>
</organism>
<protein>
    <submittedName>
        <fullName evidence="2">Uncharacterized protein</fullName>
    </submittedName>
</protein>
<feature type="region of interest" description="Disordered" evidence="1">
    <location>
        <begin position="348"/>
        <end position="368"/>
    </location>
</feature>
<dbReference type="Proteomes" id="UP000722791">
    <property type="component" value="Unassembled WGS sequence"/>
</dbReference>
<evidence type="ECO:0000313" key="3">
    <source>
        <dbReference type="Proteomes" id="UP000722791"/>
    </source>
</evidence>
<feature type="non-terminal residue" evidence="2">
    <location>
        <position position="1"/>
    </location>
</feature>
<name>A0A8J4LSP7_9CHLO</name>
<reference evidence="2" key="1">
    <citation type="journal article" date="2021" name="Proc. Natl. Acad. Sci. U.S.A.">
        <title>Three genomes in the algal genus Volvox reveal the fate of a haploid sex-determining region after a transition to homothallism.</title>
        <authorList>
            <person name="Yamamoto K."/>
            <person name="Hamaji T."/>
            <person name="Kawai-Toyooka H."/>
            <person name="Matsuzaki R."/>
            <person name="Takahashi F."/>
            <person name="Nishimura Y."/>
            <person name="Kawachi M."/>
            <person name="Noguchi H."/>
            <person name="Minakuchi Y."/>
            <person name="Umen J.G."/>
            <person name="Toyoda A."/>
            <person name="Nozaki H."/>
        </authorList>
    </citation>
    <scope>NUCLEOTIDE SEQUENCE</scope>
    <source>
        <strain evidence="2">NIES-3785</strain>
    </source>
</reference>
<gene>
    <name evidence="2" type="ORF">Vretimale_11772</name>
</gene>
<evidence type="ECO:0000256" key="1">
    <source>
        <dbReference type="SAM" id="MobiDB-lite"/>
    </source>
</evidence>
<proteinExistence type="predicted"/>
<accession>A0A8J4LSP7</accession>